<dbReference type="OrthoDB" id="3267800at2759"/>
<proteinExistence type="predicted"/>
<dbReference type="Proteomes" id="UP000757232">
    <property type="component" value="Unassembled WGS sequence"/>
</dbReference>
<gene>
    <name evidence="2" type="ORF">A7U60_g2729</name>
</gene>
<comment type="caution">
    <text evidence="2">The sequence shown here is derived from an EMBL/GenBank/DDBJ whole genome shotgun (WGS) entry which is preliminary data.</text>
</comment>
<feature type="compositionally biased region" description="Basic residues" evidence="1">
    <location>
        <begin position="165"/>
        <end position="175"/>
    </location>
</feature>
<protein>
    <submittedName>
        <fullName evidence="2">Uncharacterized protein</fullName>
    </submittedName>
</protein>
<accession>A0A9Q5I242</accession>
<keyword evidence="3" id="KW-1185">Reference proteome</keyword>
<name>A0A9Q5I242_SANBA</name>
<dbReference type="AlphaFoldDB" id="A0A9Q5I242"/>
<feature type="compositionally biased region" description="Polar residues" evidence="1">
    <location>
        <begin position="176"/>
        <end position="185"/>
    </location>
</feature>
<evidence type="ECO:0000313" key="3">
    <source>
        <dbReference type="Proteomes" id="UP000757232"/>
    </source>
</evidence>
<dbReference type="EMBL" id="LNZH02000142">
    <property type="protein sequence ID" value="OCB90065.1"/>
    <property type="molecule type" value="Genomic_DNA"/>
</dbReference>
<feature type="compositionally biased region" description="Basic and acidic residues" evidence="1">
    <location>
        <begin position="34"/>
        <end position="44"/>
    </location>
</feature>
<feature type="compositionally biased region" description="Basic and acidic residues" evidence="1">
    <location>
        <begin position="345"/>
        <end position="355"/>
    </location>
</feature>
<feature type="compositionally biased region" description="Basic and acidic residues" evidence="1">
    <location>
        <begin position="66"/>
        <end position="84"/>
    </location>
</feature>
<feature type="compositionally biased region" description="Polar residues" evidence="1">
    <location>
        <begin position="85"/>
        <end position="104"/>
    </location>
</feature>
<evidence type="ECO:0000313" key="2">
    <source>
        <dbReference type="EMBL" id="OCB90065.1"/>
    </source>
</evidence>
<feature type="region of interest" description="Disordered" evidence="1">
    <location>
        <begin position="23"/>
        <end position="258"/>
    </location>
</feature>
<organism evidence="2 3">
    <name type="scientific">Sanghuangporus baumii</name>
    <name type="common">Phellinus baumii</name>
    <dbReference type="NCBI Taxonomy" id="108892"/>
    <lineage>
        <taxon>Eukaryota</taxon>
        <taxon>Fungi</taxon>
        <taxon>Dikarya</taxon>
        <taxon>Basidiomycota</taxon>
        <taxon>Agaricomycotina</taxon>
        <taxon>Agaricomycetes</taxon>
        <taxon>Hymenochaetales</taxon>
        <taxon>Hymenochaetaceae</taxon>
        <taxon>Sanghuangporus</taxon>
    </lineage>
</organism>
<feature type="region of interest" description="Disordered" evidence="1">
    <location>
        <begin position="345"/>
        <end position="365"/>
    </location>
</feature>
<reference evidence="2" key="1">
    <citation type="submission" date="2016-06" db="EMBL/GenBank/DDBJ databases">
        <title>Draft Genome sequence of the fungus Inonotus baumii.</title>
        <authorList>
            <person name="Zhu H."/>
            <person name="Lin W."/>
        </authorList>
    </citation>
    <scope>NUCLEOTIDE SEQUENCE</scope>
    <source>
        <strain evidence="2">821</strain>
    </source>
</reference>
<evidence type="ECO:0000256" key="1">
    <source>
        <dbReference type="SAM" id="MobiDB-lite"/>
    </source>
</evidence>
<sequence length="397" mass="42471">MAATLAPNASLATPVSERSVYYDADADAVNDDNQNPKEGTDVIRKPSVAAGALEPRKPAGGGILANKREGSGNVKSDSDIDATKKSASGNVRDSGYAQPSSPVTDTKEKRKNSTTVTPASKMDRKDQAQNHDPSPAYDEHVNAAGAGDVKAPFPADEKTSDGPSTRRKVSKKKKNSTTPDESQVQPVPAPAPALPPRTTEQADAEAPHYASEEKPRASGAFAKGAGVTGPDAIPDEVDGQHQRTETAEGQISEGAKKKITKYEVKDAKRLMKVIKAEGKAQKNNLSAFLKELSKMQSVQKQASKNESKALSASNKATARAYEKYSKYVAAKAAYEQAEADAKTREEGLESARVHAQETTAGLAQKTREAEELRMAKMVDDREREARLAHLSQIGKQY</sequence>